<evidence type="ECO:0000256" key="5">
    <source>
        <dbReference type="ARBA" id="ARBA00023163"/>
    </source>
</evidence>
<evidence type="ECO:0000313" key="10">
    <source>
        <dbReference type="Proteomes" id="UP000198403"/>
    </source>
</evidence>
<dbReference type="GO" id="GO:0016987">
    <property type="term" value="F:sigma factor activity"/>
    <property type="evidence" value="ECO:0007669"/>
    <property type="project" value="UniProtKB-KW"/>
</dbReference>
<evidence type="ECO:0000256" key="6">
    <source>
        <dbReference type="SAM" id="MobiDB-lite"/>
    </source>
</evidence>
<comment type="similarity">
    <text evidence="1">Belongs to the sigma-70 factor family. ECF subfamily.</text>
</comment>
<keyword evidence="10" id="KW-1185">Reference proteome</keyword>
<proteinExistence type="inferred from homology"/>
<protein>
    <submittedName>
        <fullName evidence="9">RNA polymerase sigma-70 factor, sigma-E family</fullName>
    </submittedName>
</protein>
<dbReference type="Proteomes" id="UP000198403">
    <property type="component" value="Unassembled WGS sequence"/>
</dbReference>
<name>A0A238V6W0_9ACTN</name>
<dbReference type="NCBIfam" id="TIGR02937">
    <property type="entry name" value="sigma70-ECF"/>
    <property type="match status" value="1"/>
</dbReference>
<dbReference type="AlphaFoldDB" id="A0A238V6W0"/>
<dbReference type="InterPro" id="IPR013249">
    <property type="entry name" value="RNA_pol_sigma70_r4_t2"/>
</dbReference>
<dbReference type="Pfam" id="PF04542">
    <property type="entry name" value="Sigma70_r2"/>
    <property type="match status" value="1"/>
</dbReference>
<dbReference type="PANTHER" id="PTHR43133:SF50">
    <property type="entry name" value="ECF RNA POLYMERASE SIGMA FACTOR SIGM"/>
    <property type="match status" value="1"/>
</dbReference>
<keyword evidence="5" id="KW-0804">Transcription</keyword>
<dbReference type="EMBL" id="FZNO01000002">
    <property type="protein sequence ID" value="SNR29951.1"/>
    <property type="molecule type" value="Genomic_DNA"/>
</dbReference>
<sequence length="189" mass="21256">MDGADGEGPGEGPTSFPDFVTRQQQSLLRLAFLLVGDRGHAEDLVWTALMKTYRHWDRITRRGEPSAYVRRVLVTTHTSWRRRAWHHEQPTGRLPDGATTESDDRLDGNEELRRALAALPPRMRATVVLRYYEDLNELQTAQLMGCSESTVNTQAARGLARLRTVLATGPAPLPTADHGPPSRRREPPR</sequence>
<gene>
    <name evidence="9" type="ORF">SAMN06272737_102138</name>
</gene>
<dbReference type="RefSeq" id="WP_089335003.1">
    <property type="nucleotide sequence ID" value="NZ_FZNO01000002.1"/>
</dbReference>
<evidence type="ECO:0000256" key="3">
    <source>
        <dbReference type="ARBA" id="ARBA00023082"/>
    </source>
</evidence>
<dbReference type="Pfam" id="PF08281">
    <property type="entry name" value="Sigma70_r4_2"/>
    <property type="match status" value="1"/>
</dbReference>
<dbReference type="Gene3D" id="1.10.10.10">
    <property type="entry name" value="Winged helix-like DNA-binding domain superfamily/Winged helix DNA-binding domain"/>
    <property type="match status" value="1"/>
</dbReference>
<keyword evidence="4" id="KW-0238">DNA-binding</keyword>
<feature type="region of interest" description="Disordered" evidence="6">
    <location>
        <begin position="168"/>
        <end position="189"/>
    </location>
</feature>
<evidence type="ECO:0000313" key="9">
    <source>
        <dbReference type="EMBL" id="SNR29951.1"/>
    </source>
</evidence>
<keyword evidence="2" id="KW-0805">Transcription regulation</keyword>
<dbReference type="CDD" id="cd06171">
    <property type="entry name" value="Sigma70_r4"/>
    <property type="match status" value="1"/>
</dbReference>
<dbReference type="InterPro" id="IPR013325">
    <property type="entry name" value="RNA_pol_sigma_r2"/>
</dbReference>
<dbReference type="SUPFAM" id="SSF88659">
    <property type="entry name" value="Sigma3 and sigma4 domains of RNA polymerase sigma factors"/>
    <property type="match status" value="1"/>
</dbReference>
<dbReference type="InterPro" id="IPR014284">
    <property type="entry name" value="RNA_pol_sigma-70_dom"/>
</dbReference>
<dbReference type="Gene3D" id="1.10.1740.10">
    <property type="match status" value="1"/>
</dbReference>
<dbReference type="InterPro" id="IPR007627">
    <property type="entry name" value="RNA_pol_sigma70_r2"/>
</dbReference>
<dbReference type="OrthoDB" id="3678480at2"/>
<organism evidence="9 10">
    <name type="scientific">Blastococcus mobilis</name>
    <dbReference type="NCBI Taxonomy" id="1938746"/>
    <lineage>
        <taxon>Bacteria</taxon>
        <taxon>Bacillati</taxon>
        <taxon>Actinomycetota</taxon>
        <taxon>Actinomycetes</taxon>
        <taxon>Geodermatophilales</taxon>
        <taxon>Geodermatophilaceae</taxon>
        <taxon>Blastococcus</taxon>
    </lineage>
</organism>
<evidence type="ECO:0000256" key="2">
    <source>
        <dbReference type="ARBA" id="ARBA00023015"/>
    </source>
</evidence>
<feature type="region of interest" description="Disordered" evidence="6">
    <location>
        <begin position="84"/>
        <end position="105"/>
    </location>
</feature>
<accession>A0A238V6W0</accession>
<dbReference type="InterPro" id="IPR013324">
    <property type="entry name" value="RNA_pol_sigma_r3/r4-like"/>
</dbReference>
<dbReference type="NCBIfam" id="TIGR02983">
    <property type="entry name" value="SigE-fam_strep"/>
    <property type="match status" value="1"/>
</dbReference>
<dbReference type="GO" id="GO:0003677">
    <property type="term" value="F:DNA binding"/>
    <property type="evidence" value="ECO:0007669"/>
    <property type="project" value="UniProtKB-KW"/>
</dbReference>
<reference evidence="9 10" key="1">
    <citation type="submission" date="2017-06" db="EMBL/GenBank/DDBJ databases">
        <authorList>
            <person name="Kim H.J."/>
            <person name="Triplett B.A."/>
        </authorList>
    </citation>
    <scope>NUCLEOTIDE SEQUENCE [LARGE SCALE GENOMIC DNA]</scope>
    <source>
        <strain evidence="9 10">DSM 44272</strain>
    </source>
</reference>
<dbReference type="PANTHER" id="PTHR43133">
    <property type="entry name" value="RNA POLYMERASE ECF-TYPE SIGMA FACTO"/>
    <property type="match status" value="1"/>
</dbReference>
<dbReference type="SUPFAM" id="SSF88946">
    <property type="entry name" value="Sigma2 domain of RNA polymerase sigma factors"/>
    <property type="match status" value="1"/>
</dbReference>
<evidence type="ECO:0000259" key="8">
    <source>
        <dbReference type="Pfam" id="PF08281"/>
    </source>
</evidence>
<feature type="domain" description="RNA polymerase sigma factor 70 region 4 type 2" evidence="8">
    <location>
        <begin position="110"/>
        <end position="162"/>
    </location>
</feature>
<evidence type="ECO:0000259" key="7">
    <source>
        <dbReference type="Pfam" id="PF04542"/>
    </source>
</evidence>
<evidence type="ECO:0000256" key="1">
    <source>
        <dbReference type="ARBA" id="ARBA00010641"/>
    </source>
</evidence>
<dbReference type="InterPro" id="IPR039425">
    <property type="entry name" value="RNA_pol_sigma-70-like"/>
</dbReference>
<feature type="domain" description="RNA polymerase sigma-70 region 2" evidence="7">
    <location>
        <begin position="20"/>
        <end position="85"/>
    </location>
</feature>
<dbReference type="InterPro" id="IPR036388">
    <property type="entry name" value="WH-like_DNA-bd_sf"/>
</dbReference>
<dbReference type="InterPro" id="IPR014325">
    <property type="entry name" value="RNA_pol_sigma-E_actinobac"/>
</dbReference>
<keyword evidence="3" id="KW-0731">Sigma factor</keyword>
<dbReference type="GO" id="GO:0006352">
    <property type="term" value="P:DNA-templated transcription initiation"/>
    <property type="evidence" value="ECO:0007669"/>
    <property type="project" value="InterPro"/>
</dbReference>
<evidence type="ECO:0000256" key="4">
    <source>
        <dbReference type="ARBA" id="ARBA00023125"/>
    </source>
</evidence>